<comment type="catalytic activity">
    <reaction evidence="11">
        <text>O-phospho-D-serine + H2O = D-serine + phosphate</text>
        <dbReference type="Rhea" id="RHEA:24873"/>
        <dbReference type="ChEBI" id="CHEBI:15377"/>
        <dbReference type="ChEBI" id="CHEBI:35247"/>
        <dbReference type="ChEBI" id="CHEBI:43474"/>
        <dbReference type="ChEBI" id="CHEBI:58680"/>
        <dbReference type="EC" id="3.1.3.3"/>
    </reaction>
</comment>
<evidence type="ECO:0000256" key="8">
    <source>
        <dbReference type="ARBA" id="ARBA00022842"/>
    </source>
</evidence>
<keyword evidence="13" id="KW-1185">Reference proteome</keyword>
<evidence type="ECO:0000313" key="13">
    <source>
        <dbReference type="Proteomes" id="UP000199494"/>
    </source>
</evidence>
<dbReference type="RefSeq" id="WP_110057646.1">
    <property type="nucleotide sequence ID" value="NZ_CP016353.1"/>
</dbReference>
<proteinExistence type="inferred from homology"/>
<dbReference type="EMBL" id="FMZE01000001">
    <property type="protein sequence ID" value="SDC31600.1"/>
    <property type="molecule type" value="Genomic_DNA"/>
</dbReference>
<evidence type="ECO:0000256" key="1">
    <source>
        <dbReference type="ARBA" id="ARBA00001946"/>
    </source>
</evidence>
<dbReference type="SUPFAM" id="SSF56784">
    <property type="entry name" value="HAD-like"/>
    <property type="match status" value="1"/>
</dbReference>
<dbReference type="AlphaFoldDB" id="A0A222VQJ5"/>
<dbReference type="GO" id="GO:0005737">
    <property type="term" value="C:cytoplasm"/>
    <property type="evidence" value="ECO:0007669"/>
    <property type="project" value="TreeGrafter"/>
</dbReference>
<keyword evidence="7 12" id="KW-0378">Hydrolase</keyword>
<dbReference type="GO" id="GO:0006564">
    <property type="term" value="P:L-serine biosynthetic process"/>
    <property type="evidence" value="ECO:0007669"/>
    <property type="project" value="UniProtKB-KW"/>
</dbReference>
<dbReference type="OrthoDB" id="1633110at2"/>
<gene>
    <name evidence="12" type="ORF">SAMN05421630_1011267</name>
</gene>
<keyword evidence="9" id="KW-0718">Serine biosynthesis</keyword>
<reference evidence="12 13" key="1">
    <citation type="submission" date="2016-10" db="EMBL/GenBank/DDBJ databases">
        <authorList>
            <person name="de Groot N.N."/>
        </authorList>
    </citation>
    <scope>NUCLEOTIDE SEQUENCE [LARGE SCALE GENOMIC DNA]</scope>
    <source>
        <strain evidence="12 13">CGMCC 4.5506</strain>
    </source>
</reference>
<dbReference type="InterPro" id="IPR023214">
    <property type="entry name" value="HAD_sf"/>
</dbReference>
<evidence type="ECO:0000256" key="9">
    <source>
        <dbReference type="ARBA" id="ARBA00023299"/>
    </source>
</evidence>
<evidence type="ECO:0000256" key="10">
    <source>
        <dbReference type="ARBA" id="ARBA00048138"/>
    </source>
</evidence>
<evidence type="ECO:0000256" key="2">
    <source>
        <dbReference type="ARBA" id="ARBA00005135"/>
    </source>
</evidence>
<name>A0A222VQJ5_9PSEU</name>
<dbReference type="InterPro" id="IPR036412">
    <property type="entry name" value="HAD-like_sf"/>
</dbReference>
<organism evidence="12 13">
    <name type="scientific">Prauserella marina</name>
    <dbReference type="NCBI Taxonomy" id="530584"/>
    <lineage>
        <taxon>Bacteria</taxon>
        <taxon>Bacillati</taxon>
        <taxon>Actinomycetota</taxon>
        <taxon>Actinomycetes</taxon>
        <taxon>Pseudonocardiales</taxon>
        <taxon>Pseudonocardiaceae</taxon>
        <taxon>Prauserella</taxon>
    </lineage>
</organism>
<keyword evidence="8" id="KW-0460">Magnesium</keyword>
<evidence type="ECO:0000313" key="12">
    <source>
        <dbReference type="EMBL" id="SDC31600.1"/>
    </source>
</evidence>
<dbReference type="STRING" id="530584.SAMN05421630_1011267"/>
<dbReference type="GO" id="GO:0000287">
    <property type="term" value="F:magnesium ion binding"/>
    <property type="evidence" value="ECO:0007669"/>
    <property type="project" value="TreeGrafter"/>
</dbReference>
<dbReference type="PANTHER" id="PTHR43344">
    <property type="entry name" value="PHOSPHOSERINE PHOSPHATASE"/>
    <property type="match status" value="1"/>
</dbReference>
<evidence type="ECO:0000256" key="6">
    <source>
        <dbReference type="ARBA" id="ARBA00022723"/>
    </source>
</evidence>
<evidence type="ECO:0000256" key="5">
    <source>
        <dbReference type="ARBA" id="ARBA00022605"/>
    </source>
</evidence>
<dbReference type="EC" id="3.1.3.3" evidence="4"/>
<dbReference type="InterPro" id="IPR050582">
    <property type="entry name" value="HAD-like_SerB"/>
</dbReference>
<keyword evidence="6" id="KW-0479">Metal-binding</keyword>
<evidence type="ECO:0000256" key="3">
    <source>
        <dbReference type="ARBA" id="ARBA00009184"/>
    </source>
</evidence>
<dbReference type="PANTHER" id="PTHR43344:SF2">
    <property type="entry name" value="PHOSPHOSERINE PHOSPHATASE"/>
    <property type="match status" value="1"/>
</dbReference>
<dbReference type="KEGG" id="pmad:BAY61_14435"/>
<dbReference type="Pfam" id="PF12710">
    <property type="entry name" value="HAD"/>
    <property type="match status" value="1"/>
</dbReference>
<comment type="similarity">
    <text evidence="3">Belongs to the HAD-like hydrolase superfamily. SerB family.</text>
</comment>
<evidence type="ECO:0000256" key="4">
    <source>
        <dbReference type="ARBA" id="ARBA00012640"/>
    </source>
</evidence>
<comment type="catalytic activity">
    <reaction evidence="10">
        <text>O-phospho-L-serine + H2O = L-serine + phosphate</text>
        <dbReference type="Rhea" id="RHEA:21208"/>
        <dbReference type="ChEBI" id="CHEBI:15377"/>
        <dbReference type="ChEBI" id="CHEBI:33384"/>
        <dbReference type="ChEBI" id="CHEBI:43474"/>
        <dbReference type="ChEBI" id="CHEBI:57524"/>
        <dbReference type="EC" id="3.1.3.3"/>
    </reaction>
</comment>
<accession>A0A222VQJ5</accession>
<dbReference type="GO" id="GO:0036424">
    <property type="term" value="F:L-phosphoserine phosphatase activity"/>
    <property type="evidence" value="ECO:0007669"/>
    <property type="project" value="TreeGrafter"/>
</dbReference>
<keyword evidence="5" id="KW-0028">Amino-acid biosynthesis</keyword>
<evidence type="ECO:0000256" key="11">
    <source>
        <dbReference type="ARBA" id="ARBA00048523"/>
    </source>
</evidence>
<dbReference type="Gene3D" id="3.40.50.1000">
    <property type="entry name" value="HAD superfamily/HAD-like"/>
    <property type="match status" value="2"/>
</dbReference>
<comment type="cofactor">
    <cofactor evidence="1">
        <name>Mg(2+)</name>
        <dbReference type="ChEBI" id="CHEBI:18420"/>
    </cofactor>
</comment>
<protein>
    <recommendedName>
        <fullName evidence="4">phosphoserine phosphatase</fullName>
        <ecNumber evidence="4">3.1.3.3</ecNumber>
    </recommendedName>
</protein>
<evidence type="ECO:0000256" key="7">
    <source>
        <dbReference type="ARBA" id="ARBA00022801"/>
    </source>
</evidence>
<sequence length="441" mass="47685">MRTQRPRTGRARRVAALLAAVVTALTTLTALSVPAGAAEQAPFSEAGHAHCPQLDRDLDWHGHNRQKLQRVINRLGHCSVPREGERPVAVFDWDNTVTKNDITDLAIAWAINHDEILRPADWADTSPWLTANAVRTLTEACGTDVPVGSPLPTSSTPACADEIFSIRKDAALMSGEDAFEGDWNSRRTLPQYAWVPQLFAGHTEAEVNAIALASRRAALAAPEGATQRVGSHEVHAWARYYPQITDLISTLREAGFDVWIDSAGATPVTVPWAEGIGIGADHVIAIRNVLDDAGRISTTIKGCGGEPDGKGESIPYIEGKRCWLNQEVFGITGPEAWERQAPADRPAIAAGDANTDVSIVEDATAAHLVINRNQNEVMCKAYDNADRRWLINPMFIEPLPEKATPYPCSTTGFVNPDGSLGPVQREDGTIIGDQADTVYGD</sequence>
<comment type="pathway">
    <text evidence="2">Amino-acid biosynthesis; L-serine biosynthesis; L-serine from 3-phospho-D-glycerate: step 3/3.</text>
</comment>
<dbReference type="Proteomes" id="UP000199494">
    <property type="component" value="Unassembled WGS sequence"/>
</dbReference>